<dbReference type="PRINTS" id="PR00990">
    <property type="entry name" value="RIBOKINASE"/>
</dbReference>
<dbReference type="GO" id="GO:0004747">
    <property type="term" value="F:ribokinase activity"/>
    <property type="evidence" value="ECO:0007669"/>
    <property type="project" value="UniProtKB-UniRule"/>
</dbReference>
<evidence type="ECO:0000256" key="8">
    <source>
        <dbReference type="ARBA" id="ARBA00022840"/>
    </source>
</evidence>
<feature type="binding site" evidence="12">
    <location>
        <position position="136"/>
    </location>
    <ligand>
        <name>substrate</name>
    </ligand>
</feature>
<comment type="cofactor">
    <cofactor evidence="12">
        <name>Mg(2+)</name>
        <dbReference type="ChEBI" id="CHEBI:18420"/>
    </cofactor>
    <text evidence="12">Requires a divalent cation, most likely magnesium in vivo, as an electrophilic catalyst to aid phosphoryl group transfer. It is the chelate of the metal and the nucleotide that is the actual substrate.</text>
</comment>
<name>A0A1M7RSX6_FERGO</name>
<dbReference type="Proteomes" id="UP000184207">
    <property type="component" value="Unassembled WGS sequence"/>
</dbReference>
<feature type="binding site" evidence="12">
    <location>
        <begin position="37"/>
        <end position="41"/>
    </location>
    <ligand>
        <name>substrate</name>
    </ligand>
</feature>
<dbReference type="OrthoDB" id="9775849at2"/>
<dbReference type="AlphaFoldDB" id="A0A1M7RSX6"/>
<evidence type="ECO:0000259" key="13">
    <source>
        <dbReference type="Pfam" id="PF00294"/>
    </source>
</evidence>
<dbReference type="Pfam" id="PF00294">
    <property type="entry name" value="PfkB"/>
    <property type="match status" value="1"/>
</dbReference>
<accession>A0A1M7RSX6</accession>
<feature type="binding site" evidence="12">
    <location>
        <position position="242"/>
    </location>
    <ligand>
        <name>K(+)</name>
        <dbReference type="ChEBI" id="CHEBI:29103"/>
    </ligand>
</feature>
<dbReference type="SUPFAM" id="SSF53613">
    <property type="entry name" value="Ribokinase-like"/>
    <property type="match status" value="1"/>
</dbReference>
<sequence>MIAVIGSSNMDIVLTVEHFTKPGETQKILNLEYFPGGKGANQAVAVAKLSKSNVFFLTMLGNDSYGSALAKSYEKLGISGYKFVDTNTGLAFIEVTLSGENRIMITYGANAYLTPEVIEECKSDILRSDILLLQNEIPFESTLLAAKLLKDAGKLVIFDPAPAIGINPEIFPYVDILTPNEEELKTLSENIIGRYESIEKTFEAFKEKGLRTMVVKQGEKGATYIDEKTMISVPTIKVQSVDTTAAGDVFNGALAVALSEGKDIQSAIEFANTCAAISVTRKGAQPSIPNREEAEQFK</sequence>
<gene>
    <name evidence="12" type="primary">rbsK</name>
    <name evidence="14" type="ORF">SAMN02745226_00133</name>
</gene>
<feature type="binding site" evidence="12">
    <location>
        <position position="244"/>
    </location>
    <ligand>
        <name>K(+)</name>
        <dbReference type="ChEBI" id="CHEBI:29103"/>
    </ligand>
</feature>
<dbReference type="GO" id="GO:0005829">
    <property type="term" value="C:cytosol"/>
    <property type="evidence" value="ECO:0007669"/>
    <property type="project" value="TreeGrafter"/>
</dbReference>
<dbReference type="InterPro" id="IPR029056">
    <property type="entry name" value="Ribokinase-like"/>
</dbReference>
<evidence type="ECO:0000256" key="2">
    <source>
        <dbReference type="ARBA" id="ARBA00012035"/>
    </source>
</evidence>
<feature type="domain" description="Carbohydrate kinase PfkB" evidence="13">
    <location>
        <begin position="2"/>
        <end position="290"/>
    </location>
</feature>
<evidence type="ECO:0000313" key="15">
    <source>
        <dbReference type="Proteomes" id="UP000184207"/>
    </source>
</evidence>
<feature type="binding site" evidence="12">
    <location>
        <begin position="216"/>
        <end position="221"/>
    </location>
    <ligand>
        <name>ATP</name>
        <dbReference type="ChEBI" id="CHEBI:30616"/>
    </ligand>
</feature>
<keyword evidence="8 12" id="KW-0067">ATP-binding</keyword>
<evidence type="ECO:0000256" key="1">
    <source>
        <dbReference type="ARBA" id="ARBA00005380"/>
    </source>
</evidence>
<feature type="binding site" evidence="12">
    <location>
        <begin position="9"/>
        <end position="11"/>
    </location>
    <ligand>
        <name>substrate</name>
    </ligand>
</feature>
<comment type="subunit">
    <text evidence="12">Homodimer.</text>
</comment>
<feature type="binding site" evidence="12">
    <location>
        <position position="281"/>
    </location>
    <ligand>
        <name>K(+)</name>
        <dbReference type="ChEBI" id="CHEBI:29103"/>
    </ligand>
</feature>
<dbReference type="EMBL" id="FRDJ01000001">
    <property type="protein sequence ID" value="SHN49447.1"/>
    <property type="molecule type" value="Genomic_DNA"/>
</dbReference>
<feature type="active site" description="Proton acceptor" evidence="12">
    <location>
        <position position="248"/>
    </location>
</feature>
<dbReference type="InterPro" id="IPR002173">
    <property type="entry name" value="Carboh/pur_kinase_PfkB_CS"/>
</dbReference>
<dbReference type="InterPro" id="IPR011611">
    <property type="entry name" value="PfkB_dom"/>
</dbReference>
<dbReference type="PROSITE" id="PS00584">
    <property type="entry name" value="PFKB_KINASES_2"/>
    <property type="match status" value="1"/>
</dbReference>
<feature type="binding site" evidence="12">
    <location>
        <position position="272"/>
    </location>
    <ligand>
        <name>ATP</name>
        <dbReference type="ChEBI" id="CHEBI:30616"/>
    </ligand>
</feature>
<keyword evidence="4 12" id="KW-0808">Transferase</keyword>
<evidence type="ECO:0000256" key="5">
    <source>
        <dbReference type="ARBA" id="ARBA00022723"/>
    </source>
</evidence>
<evidence type="ECO:0000256" key="10">
    <source>
        <dbReference type="ARBA" id="ARBA00022958"/>
    </source>
</evidence>
<keyword evidence="7 12" id="KW-0418">Kinase</keyword>
<keyword evidence="5 12" id="KW-0479">Metal-binding</keyword>
<evidence type="ECO:0000256" key="11">
    <source>
        <dbReference type="ARBA" id="ARBA00023277"/>
    </source>
</evidence>
<comment type="function">
    <text evidence="12">Catalyzes the phosphorylation of ribose at O-5 in a reaction requiring ATP and magnesium. The resulting D-ribose-5-phosphate can then be used either for sythesis of nucleotides, histidine, and tryptophan, or as a component of the pentose phosphate pathway.</text>
</comment>
<dbReference type="STRING" id="1121883.SAMN02745226_00133"/>
<dbReference type="UniPathway" id="UPA00916">
    <property type="reaction ID" value="UER00889"/>
</dbReference>
<comment type="activity regulation">
    <text evidence="12">Activated by a monovalent cation that binds near, but not in, the active site. The most likely occupant of the site in vivo is potassium. Ion binding induces a conformational change that may alter substrate affinity.</text>
</comment>
<evidence type="ECO:0000256" key="7">
    <source>
        <dbReference type="ARBA" id="ARBA00022777"/>
    </source>
</evidence>
<feature type="binding site" evidence="12">
    <location>
        <position position="287"/>
    </location>
    <ligand>
        <name>K(+)</name>
        <dbReference type="ChEBI" id="CHEBI:29103"/>
    </ligand>
</feature>
<keyword evidence="15" id="KW-1185">Reference proteome</keyword>
<dbReference type="PANTHER" id="PTHR10584">
    <property type="entry name" value="SUGAR KINASE"/>
    <property type="match status" value="1"/>
</dbReference>
<evidence type="ECO:0000256" key="4">
    <source>
        <dbReference type="ARBA" id="ARBA00022679"/>
    </source>
</evidence>
<comment type="similarity">
    <text evidence="12">Belongs to the carbohydrate kinase PfkB family. Ribokinase subfamily.</text>
</comment>
<comment type="similarity">
    <text evidence="1">Belongs to the carbohydrate kinase pfkB family.</text>
</comment>
<dbReference type="Gene3D" id="3.40.1190.20">
    <property type="match status" value="1"/>
</dbReference>
<feature type="binding site" evidence="12">
    <location>
        <begin position="247"/>
        <end position="248"/>
    </location>
    <ligand>
        <name>ATP</name>
        <dbReference type="ChEBI" id="CHEBI:30616"/>
    </ligand>
</feature>
<evidence type="ECO:0000256" key="6">
    <source>
        <dbReference type="ARBA" id="ARBA00022741"/>
    </source>
</evidence>
<protein>
    <recommendedName>
        <fullName evidence="3 12">Ribokinase</fullName>
        <shortName evidence="12">RK</shortName>
        <ecNumber evidence="2 12">2.7.1.15</ecNumber>
    </recommendedName>
</protein>
<evidence type="ECO:0000256" key="9">
    <source>
        <dbReference type="ARBA" id="ARBA00022842"/>
    </source>
</evidence>
<feature type="binding site" evidence="12">
    <location>
        <position position="248"/>
    </location>
    <ligand>
        <name>substrate</name>
    </ligand>
</feature>
<comment type="pathway">
    <text evidence="12">Carbohydrate metabolism; D-ribose degradation; D-ribose 5-phosphate from beta-D-ribopyranose: step 2/2.</text>
</comment>
<keyword evidence="6 12" id="KW-0547">Nucleotide-binding</keyword>
<evidence type="ECO:0000256" key="3">
    <source>
        <dbReference type="ARBA" id="ARBA00016943"/>
    </source>
</evidence>
<organism evidence="14 15">
    <name type="scientific">Fervidobacterium gondwanense DSM 13020</name>
    <dbReference type="NCBI Taxonomy" id="1121883"/>
    <lineage>
        <taxon>Bacteria</taxon>
        <taxon>Thermotogati</taxon>
        <taxon>Thermotogota</taxon>
        <taxon>Thermotogae</taxon>
        <taxon>Thermotogales</taxon>
        <taxon>Fervidobacteriaceae</taxon>
        <taxon>Fervidobacterium</taxon>
    </lineage>
</organism>
<keyword evidence="12" id="KW-0963">Cytoplasm</keyword>
<keyword evidence="9 12" id="KW-0460">Magnesium</keyword>
<comment type="catalytic activity">
    <reaction evidence="12">
        <text>D-ribose + ATP = D-ribose 5-phosphate + ADP + H(+)</text>
        <dbReference type="Rhea" id="RHEA:13697"/>
        <dbReference type="ChEBI" id="CHEBI:15378"/>
        <dbReference type="ChEBI" id="CHEBI:30616"/>
        <dbReference type="ChEBI" id="CHEBI:47013"/>
        <dbReference type="ChEBI" id="CHEBI:78346"/>
        <dbReference type="ChEBI" id="CHEBI:456216"/>
        <dbReference type="EC" id="2.7.1.15"/>
    </reaction>
</comment>
<comment type="subcellular location">
    <subcellularLocation>
        <location evidence="12">Cytoplasm</location>
    </subcellularLocation>
</comment>
<keyword evidence="11 12" id="KW-0119">Carbohydrate metabolism</keyword>
<evidence type="ECO:0000313" key="14">
    <source>
        <dbReference type="EMBL" id="SHN49447.1"/>
    </source>
</evidence>
<feature type="binding site" evidence="12">
    <location>
        <position position="283"/>
    </location>
    <ligand>
        <name>K(+)</name>
        <dbReference type="ChEBI" id="CHEBI:29103"/>
    </ligand>
</feature>
<dbReference type="InterPro" id="IPR002139">
    <property type="entry name" value="Ribo/fructo_kinase"/>
</dbReference>
<dbReference type="EC" id="2.7.1.15" evidence="2 12"/>
<dbReference type="CDD" id="cd01174">
    <property type="entry name" value="ribokinase"/>
    <property type="match status" value="1"/>
</dbReference>
<proteinExistence type="inferred from homology"/>
<dbReference type="HAMAP" id="MF_01987">
    <property type="entry name" value="Ribokinase"/>
    <property type="match status" value="1"/>
</dbReference>
<reference evidence="15" key="1">
    <citation type="submission" date="2016-12" db="EMBL/GenBank/DDBJ databases">
        <authorList>
            <person name="Varghese N."/>
            <person name="Submissions S."/>
        </authorList>
    </citation>
    <scope>NUCLEOTIDE SEQUENCE [LARGE SCALE GENOMIC DNA]</scope>
    <source>
        <strain evidence="15">DSM 13020</strain>
    </source>
</reference>
<feature type="binding site" evidence="12">
    <location>
        <position position="180"/>
    </location>
    <ligand>
        <name>ATP</name>
        <dbReference type="ChEBI" id="CHEBI:30616"/>
    </ligand>
</feature>
<dbReference type="RefSeq" id="WP_072757278.1">
    <property type="nucleotide sequence ID" value="NZ_FRDJ01000001.1"/>
</dbReference>
<dbReference type="NCBIfam" id="TIGR02152">
    <property type="entry name" value="D_ribokin_bact"/>
    <property type="match status" value="1"/>
</dbReference>
<keyword evidence="10 12" id="KW-0630">Potassium</keyword>
<dbReference type="GO" id="GO:0019303">
    <property type="term" value="P:D-ribose catabolic process"/>
    <property type="evidence" value="ECO:0007669"/>
    <property type="project" value="UniProtKB-UniRule"/>
</dbReference>
<dbReference type="PANTHER" id="PTHR10584:SF166">
    <property type="entry name" value="RIBOKINASE"/>
    <property type="match status" value="1"/>
</dbReference>
<dbReference type="InterPro" id="IPR011877">
    <property type="entry name" value="Ribokinase"/>
</dbReference>
<feature type="binding site" evidence="12">
    <location>
        <position position="278"/>
    </location>
    <ligand>
        <name>K(+)</name>
        <dbReference type="ChEBI" id="CHEBI:29103"/>
    </ligand>
</feature>
<evidence type="ECO:0000256" key="12">
    <source>
        <dbReference type="HAMAP-Rule" id="MF_01987"/>
    </source>
</evidence>
<dbReference type="GO" id="GO:0046872">
    <property type="term" value="F:metal ion binding"/>
    <property type="evidence" value="ECO:0007669"/>
    <property type="project" value="UniProtKB-KW"/>
</dbReference>
<dbReference type="GO" id="GO:0005524">
    <property type="term" value="F:ATP binding"/>
    <property type="evidence" value="ECO:0007669"/>
    <property type="project" value="UniProtKB-UniRule"/>
</dbReference>
<comment type="caution">
    <text evidence="12">Lacks conserved residue(s) required for the propagation of feature annotation.</text>
</comment>